<feature type="binding site" evidence="13">
    <location>
        <position position="216"/>
    </location>
    <ligand>
        <name>NADP(+)</name>
        <dbReference type="ChEBI" id="CHEBI:58349"/>
    </ligand>
</feature>
<comment type="subcellular location">
    <subcellularLocation>
        <location evidence="11">Mitochondrion</location>
    </subcellularLocation>
</comment>
<evidence type="ECO:0000256" key="10">
    <source>
        <dbReference type="ARBA" id="ARBA00048933"/>
    </source>
</evidence>
<proteinExistence type="inferred from homology"/>
<reference evidence="16" key="1">
    <citation type="submission" date="2003-08" db="EMBL/GenBank/DDBJ databases">
        <authorList>
            <person name="Birren B."/>
            <person name="Nusbaum C."/>
            <person name="Abebe A."/>
            <person name="Abouelleil A."/>
            <person name="Adekoya E."/>
            <person name="Ait-zahra M."/>
            <person name="Allen N."/>
            <person name="Allen T."/>
            <person name="An P."/>
            <person name="Anderson M."/>
            <person name="Anderson S."/>
            <person name="Arachchi H."/>
            <person name="Armbruster J."/>
            <person name="Bachantsang P."/>
            <person name="Baldwin J."/>
            <person name="Barry A."/>
            <person name="Bayul T."/>
            <person name="Blitshsteyn B."/>
            <person name="Bloom T."/>
            <person name="Blye J."/>
            <person name="Boguslavskiy L."/>
            <person name="Borowsky M."/>
            <person name="Boukhgalter B."/>
            <person name="Brunache A."/>
            <person name="Butler J."/>
            <person name="Calixte N."/>
            <person name="Calvo S."/>
            <person name="Camarata J."/>
            <person name="Campo K."/>
            <person name="Chang J."/>
            <person name="Cheshatsang Y."/>
            <person name="Citroen M."/>
            <person name="Collymore A."/>
            <person name="Considine T."/>
            <person name="Cook A."/>
            <person name="Cooke P."/>
            <person name="Corum B."/>
            <person name="Cuomo C."/>
            <person name="David R."/>
            <person name="Dawoe T."/>
            <person name="Degray S."/>
            <person name="Dodge S."/>
            <person name="Dooley K."/>
            <person name="Dorje P."/>
            <person name="Dorjee K."/>
            <person name="Dorris L."/>
            <person name="Duffey N."/>
            <person name="Dupes A."/>
            <person name="Elkins T."/>
            <person name="Engels R."/>
            <person name="Erickson J."/>
            <person name="Farina A."/>
            <person name="Faro S."/>
            <person name="Ferreira P."/>
            <person name="Fischer H."/>
            <person name="Fitzgerald M."/>
            <person name="Foley K."/>
            <person name="Gage D."/>
            <person name="Galagan J."/>
            <person name="Gearin G."/>
            <person name="Gnerre S."/>
            <person name="Gnirke A."/>
            <person name="Goyette A."/>
            <person name="Graham J."/>
            <person name="Grandbois E."/>
            <person name="Gyaltsen K."/>
            <person name="Hafez N."/>
            <person name="Hagopian D."/>
            <person name="Hagos B."/>
            <person name="Hall J."/>
            <person name="Hatcher B."/>
            <person name="Heller A."/>
            <person name="Higgins H."/>
            <person name="Honan T."/>
            <person name="Horn A."/>
            <person name="Houde N."/>
            <person name="Hughes L."/>
            <person name="Hulme W."/>
            <person name="Husby E."/>
            <person name="Iliev I."/>
            <person name="Jaffe D."/>
            <person name="Jones C."/>
            <person name="Kamal M."/>
            <person name="Kamat A."/>
            <person name="Kamvysselis M."/>
            <person name="Karlsson E."/>
            <person name="Kells C."/>
            <person name="Kieu A."/>
            <person name="Kisner P."/>
            <person name="Kodira C."/>
            <person name="Kulbokas E."/>
            <person name="Labutti K."/>
            <person name="Lama D."/>
            <person name="Landers T."/>
            <person name="Leger J."/>
            <person name="Levine S."/>
            <person name="Lewis D."/>
            <person name="Lewis T."/>
            <person name="Lindblad-toh K."/>
            <person name="Liu X."/>
            <person name="Lokyitsang T."/>
            <person name="Lokyitsang Y."/>
            <person name="Lucien O."/>
            <person name="Lui A."/>
            <person name="Ma L.J."/>
            <person name="Mabbitt R."/>
            <person name="Macdonald J."/>
            <person name="Maclean C."/>
            <person name="Major J."/>
            <person name="Manning J."/>
            <person name="Marabella R."/>
            <person name="Maru K."/>
            <person name="Matthews C."/>
            <person name="Mauceli E."/>
            <person name="Mccarthy M."/>
            <person name="Mcdonough S."/>
            <person name="Mcghee T."/>
            <person name="Meldrim J."/>
            <person name="Meneus L."/>
            <person name="Mesirov J."/>
            <person name="Mihalev A."/>
            <person name="Mihova T."/>
            <person name="Mikkelsen T."/>
            <person name="Mlenga V."/>
            <person name="Moru K."/>
            <person name="Mozes J."/>
            <person name="Mulrain L."/>
            <person name="Munson G."/>
            <person name="Naylor J."/>
            <person name="Newes C."/>
            <person name="Nguyen C."/>
            <person name="Nguyen N."/>
            <person name="Nguyen T."/>
            <person name="Nicol R."/>
            <person name="Nielsen C."/>
            <person name="Nizzari M."/>
            <person name="Norbu C."/>
            <person name="Norbu N."/>
            <person name="O'donnell P."/>
            <person name="Okoawo O."/>
            <person name="O'leary S."/>
            <person name="Omotosho B."/>
            <person name="O'neill K."/>
            <person name="Osman S."/>
            <person name="Parker S."/>
            <person name="Perrin D."/>
            <person name="Phunkhang P."/>
            <person name="Piqani B."/>
            <person name="Purcell S."/>
            <person name="Rachupka T."/>
            <person name="Ramasamy U."/>
            <person name="Rameau R."/>
            <person name="Ray V."/>
            <person name="Raymond C."/>
            <person name="Retta R."/>
            <person name="Richardson S."/>
            <person name="Rise C."/>
            <person name="Rodriguez J."/>
            <person name="Rogers J."/>
            <person name="Rogov P."/>
            <person name="Rutman M."/>
            <person name="Schupbach R."/>
            <person name="Seaman C."/>
            <person name="Settipalli S."/>
            <person name="Sharpe T."/>
            <person name="Sheridan J."/>
            <person name="Sherpa N."/>
            <person name="Shi J."/>
            <person name="Smirnov S."/>
            <person name="Smith C."/>
            <person name="Sougnez C."/>
            <person name="Spencer B."/>
            <person name="Stalker J."/>
            <person name="Stange-thomann N."/>
            <person name="Stavropoulos S."/>
            <person name="Stetson K."/>
            <person name="Stone C."/>
            <person name="Stone S."/>
            <person name="Stubbs M."/>
            <person name="Talamas J."/>
            <person name="Tchuinga P."/>
            <person name="Tenzing P."/>
            <person name="Tesfaye S."/>
            <person name="Theodore J."/>
            <person name="Thoulutsang Y."/>
            <person name="Topham K."/>
            <person name="Towey S."/>
            <person name="Tsamla T."/>
            <person name="Tsomo N."/>
            <person name="Vallee D."/>
            <person name="Vassiliev H."/>
            <person name="Venkataraman V."/>
            <person name="Vinson J."/>
            <person name="Vo A."/>
            <person name="Wade C."/>
            <person name="Wang S."/>
            <person name="Wangchuk T."/>
            <person name="Wangdi T."/>
            <person name="Whittaker C."/>
            <person name="Wilkinson J."/>
            <person name="Wu Y."/>
            <person name="Wyman D."/>
            <person name="Yadav S."/>
            <person name="Yang S."/>
            <person name="Yang X."/>
            <person name="Yeager S."/>
            <person name="Yee E."/>
            <person name="Young G."/>
            <person name="Zainoun J."/>
            <person name="Zembeck L."/>
            <person name="Zimmer A."/>
            <person name="Zody M."/>
            <person name="Lander E."/>
        </authorList>
    </citation>
    <scope>NUCLEOTIDE SEQUENCE [LARGE SCALE GENOMIC DNA]</scope>
</reference>
<keyword evidence="9 11" id="KW-0560">Oxidoreductase</keyword>
<accession>H2Y8I4</accession>
<feature type="binding site" evidence="12">
    <location>
        <position position="53"/>
    </location>
    <ligand>
        <name>FAD</name>
        <dbReference type="ChEBI" id="CHEBI:57692"/>
    </ligand>
</feature>
<comment type="similarity">
    <text evidence="3 11">Belongs to the ferredoxin--NADP reductase type 1 family.</text>
</comment>
<dbReference type="HOGENOM" id="CLU_024722_3_1_1"/>
<dbReference type="SUPFAM" id="SSF51971">
    <property type="entry name" value="Nucleotide-binding domain"/>
    <property type="match status" value="1"/>
</dbReference>
<evidence type="ECO:0000256" key="5">
    <source>
        <dbReference type="ARBA" id="ARBA00016287"/>
    </source>
</evidence>
<dbReference type="STRING" id="51511.ENSCSAVP00000001632"/>
<evidence type="ECO:0000256" key="12">
    <source>
        <dbReference type="PIRSR" id="PIRSR000362-1"/>
    </source>
</evidence>
<evidence type="ECO:0000256" key="2">
    <source>
        <dbReference type="ARBA" id="ARBA00004731"/>
    </source>
</evidence>
<feature type="binding site" evidence="12">
    <location>
        <position position="24"/>
    </location>
    <ligand>
        <name>FAD</name>
        <dbReference type="ChEBI" id="CHEBI:57692"/>
    </ligand>
</feature>
<sequence length="447" mass="49289">TYAQRRFQSSNTNPQICIVGSGPAGFGVAQFILKNHPSAQVDMFEKLPVPFGLIRYGVSPDHQDVKNCINGYTKTASSNRFSFHGNVDVGKDVTLVQLCSNYHAVVLCHGAQEERRLGINGQDSRNVFTSSQFVGWYNGNPSYQNVDIDLSGNTAVIIGVGNVALDCARMLLKPTKMLEDTDITSSACNKLSTSNINRVHLVGRRGPMQMACTRKELSEITDLEGISKKLNYIFICNNCLTDLKRRKQQRLIKYLKKVAKVSPLSNSEKQLFVEYLLTPHSVMSDDDGSVTGGDNVYDPDIIPTDETHHIPCQLVLSCIGNDNKPLDSRLVPFSSGKIDHIGGRVNAELGLYASGWCRDGAQGVLADSSNSSMETAATVLGDIEDLMQRKSNCNGHNSVFNFLNEKDIVSWKGWTTIDQHEINQGKKLGKIREKVLSVNELIEISKT</sequence>
<dbReference type="PANTHER" id="PTHR48467">
    <property type="entry name" value="GLUTAMATE SYNTHASE 1 [NADH], CHLOROPLASTIC-LIKE"/>
    <property type="match status" value="1"/>
</dbReference>
<keyword evidence="11" id="KW-0496">Mitochondrion</keyword>
<dbReference type="EC" id="1.18.1.6" evidence="4 11"/>
<dbReference type="Gene3D" id="3.40.50.720">
    <property type="entry name" value="NAD(P)-binding Rossmann-like Domain"/>
    <property type="match status" value="1"/>
</dbReference>
<dbReference type="InParanoid" id="H2Y8I4"/>
<evidence type="ECO:0000313" key="15">
    <source>
        <dbReference type="Ensembl" id="ENSCSAVP00000001632.1"/>
    </source>
</evidence>
<dbReference type="Ensembl" id="ENSCSAVT00000001659.1">
    <property type="protein sequence ID" value="ENSCSAVP00000001632.1"/>
    <property type="gene ID" value="ENSCSAVG00000000945.1"/>
</dbReference>
<dbReference type="OMA" id="MRAHKRM"/>
<evidence type="ECO:0000313" key="16">
    <source>
        <dbReference type="Proteomes" id="UP000007875"/>
    </source>
</evidence>
<evidence type="ECO:0000256" key="9">
    <source>
        <dbReference type="ARBA" id="ARBA00023002"/>
    </source>
</evidence>
<reference evidence="15" key="2">
    <citation type="submission" date="2025-08" db="UniProtKB">
        <authorList>
            <consortium name="Ensembl"/>
        </authorList>
    </citation>
    <scope>IDENTIFICATION</scope>
</reference>
<keyword evidence="8 11" id="KW-0521">NADP</keyword>
<keyword evidence="7 11" id="KW-0274">FAD</keyword>
<dbReference type="AlphaFoldDB" id="H2Y8I4"/>
<evidence type="ECO:0000256" key="1">
    <source>
        <dbReference type="ARBA" id="ARBA00001974"/>
    </source>
</evidence>
<feature type="binding site" evidence="12">
    <location>
        <position position="45"/>
    </location>
    <ligand>
        <name>FAD</name>
        <dbReference type="ChEBI" id="CHEBI:57692"/>
    </ligand>
</feature>
<evidence type="ECO:0000259" key="14">
    <source>
        <dbReference type="Pfam" id="PF07992"/>
    </source>
</evidence>
<dbReference type="Pfam" id="PF07992">
    <property type="entry name" value="Pyr_redox_2"/>
    <property type="match status" value="1"/>
</dbReference>
<protein>
    <recommendedName>
        <fullName evidence="5 11">NADPH:adrenodoxin oxidoreductase, mitochondrial</fullName>
        <ecNumber evidence="4 11">1.18.1.6</ecNumber>
    </recommendedName>
</protein>
<evidence type="ECO:0000256" key="13">
    <source>
        <dbReference type="PIRSR" id="PIRSR000362-2"/>
    </source>
</evidence>
<evidence type="ECO:0000256" key="4">
    <source>
        <dbReference type="ARBA" id="ARBA00013219"/>
    </source>
</evidence>
<dbReference type="InterPro" id="IPR023753">
    <property type="entry name" value="FAD/NAD-binding_dom"/>
</dbReference>
<dbReference type="GO" id="GO:0016491">
    <property type="term" value="F:oxidoreductase activity"/>
    <property type="evidence" value="ECO:0007669"/>
    <property type="project" value="UniProtKB-KW"/>
</dbReference>
<keyword evidence="6 11" id="KW-0285">Flavoprotein</keyword>
<dbReference type="GeneTree" id="ENSGT00390000013574"/>
<dbReference type="InterPro" id="IPR036188">
    <property type="entry name" value="FAD/NAD-bd_sf"/>
</dbReference>
<evidence type="ECO:0000256" key="11">
    <source>
        <dbReference type="PIRNR" id="PIRNR000362"/>
    </source>
</evidence>
<evidence type="ECO:0000256" key="7">
    <source>
        <dbReference type="ARBA" id="ARBA00022827"/>
    </source>
</evidence>
<dbReference type="PRINTS" id="PR00419">
    <property type="entry name" value="ADXRDTASE"/>
</dbReference>
<comment type="pathway">
    <text evidence="2">Steroid metabolism; cholesterol metabolism.</text>
</comment>
<dbReference type="FunCoup" id="H2Y8I4">
    <property type="interactions" value="136"/>
</dbReference>
<organism evidence="15 16">
    <name type="scientific">Ciona savignyi</name>
    <name type="common">Pacific transparent sea squirt</name>
    <dbReference type="NCBI Taxonomy" id="51511"/>
    <lineage>
        <taxon>Eukaryota</taxon>
        <taxon>Metazoa</taxon>
        <taxon>Chordata</taxon>
        <taxon>Tunicata</taxon>
        <taxon>Ascidiacea</taxon>
        <taxon>Phlebobranchia</taxon>
        <taxon>Cionidae</taxon>
        <taxon>Ciona</taxon>
    </lineage>
</organism>
<comment type="cofactor">
    <cofactor evidence="1 11 12">
        <name>FAD</name>
        <dbReference type="ChEBI" id="CHEBI:57692"/>
    </cofactor>
</comment>
<name>H2Y8I4_CIOSA</name>
<dbReference type="GO" id="GO:0008203">
    <property type="term" value="P:cholesterol metabolic process"/>
    <property type="evidence" value="ECO:0007669"/>
    <property type="project" value="UniProtKB-UniPathway"/>
</dbReference>
<feature type="binding site" evidence="12">
    <location>
        <position position="89"/>
    </location>
    <ligand>
        <name>FAD</name>
        <dbReference type="ChEBI" id="CHEBI:57692"/>
    </ligand>
</feature>
<dbReference type="InterPro" id="IPR021163">
    <property type="entry name" value="Ferredox_Rdtase_adrenod"/>
</dbReference>
<dbReference type="PANTHER" id="PTHR48467:SF1">
    <property type="entry name" value="GLUTAMATE SYNTHASE 1 [NADH], CHLOROPLASTIC-LIKE"/>
    <property type="match status" value="1"/>
</dbReference>
<dbReference type="UniPathway" id="UPA00296"/>
<dbReference type="eggNOG" id="KOG1800">
    <property type="taxonomic scope" value="Eukaryota"/>
</dbReference>
<evidence type="ECO:0000256" key="8">
    <source>
        <dbReference type="ARBA" id="ARBA00022857"/>
    </source>
</evidence>
<reference evidence="15" key="3">
    <citation type="submission" date="2025-09" db="UniProtKB">
        <authorList>
            <consortium name="Ensembl"/>
        </authorList>
    </citation>
    <scope>IDENTIFICATION</scope>
</reference>
<dbReference type="Gene3D" id="3.50.50.60">
    <property type="entry name" value="FAD/NAD(P)-binding domain"/>
    <property type="match status" value="1"/>
</dbReference>
<feature type="binding site" evidence="13">
    <location>
        <position position="363"/>
    </location>
    <ligand>
        <name>NADP(+)</name>
        <dbReference type="ChEBI" id="CHEBI:58349"/>
    </ligand>
</feature>
<evidence type="ECO:0000256" key="6">
    <source>
        <dbReference type="ARBA" id="ARBA00022630"/>
    </source>
</evidence>
<comment type="catalytic activity">
    <reaction evidence="10 11">
        <text>2 reduced [adrenodoxin] + NADP(+) + H(+) = 2 oxidized [adrenodoxin] + NADPH</text>
        <dbReference type="Rhea" id="RHEA:42312"/>
        <dbReference type="Rhea" id="RHEA-COMP:9998"/>
        <dbReference type="Rhea" id="RHEA-COMP:9999"/>
        <dbReference type="ChEBI" id="CHEBI:15378"/>
        <dbReference type="ChEBI" id="CHEBI:33737"/>
        <dbReference type="ChEBI" id="CHEBI:33738"/>
        <dbReference type="ChEBI" id="CHEBI:57783"/>
        <dbReference type="ChEBI" id="CHEBI:58349"/>
        <dbReference type="EC" id="1.18.1.6"/>
    </reaction>
</comment>
<evidence type="ECO:0000256" key="3">
    <source>
        <dbReference type="ARBA" id="ARBA00008312"/>
    </source>
</evidence>
<dbReference type="GO" id="GO:0005739">
    <property type="term" value="C:mitochondrion"/>
    <property type="evidence" value="ECO:0007669"/>
    <property type="project" value="UniProtKB-SubCell"/>
</dbReference>
<dbReference type="PIRSF" id="PIRSF000362">
    <property type="entry name" value="FNR"/>
    <property type="match status" value="1"/>
</dbReference>
<keyword evidence="16" id="KW-1185">Reference proteome</keyword>
<feature type="domain" description="FAD/NAD(P)-binding" evidence="14">
    <location>
        <begin position="15"/>
        <end position="205"/>
    </location>
</feature>
<feature type="binding site" evidence="12">
    <location>
        <position position="356"/>
    </location>
    <ligand>
        <name>FAD</name>
        <dbReference type="ChEBI" id="CHEBI:57692"/>
    </ligand>
</feature>
<dbReference type="InterPro" id="IPR055275">
    <property type="entry name" value="Ferredox_Rdtase"/>
</dbReference>
<feature type="binding site" evidence="13">
    <location>
        <begin position="204"/>
        <end position="205"/>
    </location>
    <ligand>
        <name>NADP(+)</name>
        <dbReference type="ChEBI" id="CHEBI:58349"/>
    </ligand>
</feature>
<dbReference type="Proteomes" id="UP000007875">
    <property type="component" value="Unassembled WGS sequence"/>
</dbReference>